<dbReference type="InterPro" id="IPR038461">
    <property type="entry name" value="Schlafen_AlbA_2_dom_sf"/>
</dbReference>
<keyword evidence="2" id="KW-0067">ATP-binding</keyword>
<evidence type="ECO:0000259" key="1">
    <source>
        <dbReference type="Pfam" id="PF04326"/>
    </source>
</evidence>
<dbReference type="InterPro" id="IPR038475">
    <property type="entry name" value="RecG_C_sf"/>
</dbReference>
<dbReference type="Gene3D" id="1.10.10.10">
    <property type="entry name" value="Winged helix-like DNA-binding domain superfamily/Winged helix DNA-binding domain"/>
    <property type="match status" value="1"/>
</dbReference>
<feature type="domain" description="Schlafen AlbA-2" evidence="1">
    <location>
        <begin position="11"/>
        <end position="122"/>
    </location>
</feature>
<sequence>MDLQAILAEGESEKVEFKTSLSDLNRLVEEVAALANTRGGYLVVGVRDDGSVSGLDVGRGTVERVSQMLMDHTDPKIFPELSVEEIEGKRILVIRVQKSHNKPHLAFGRPWKRVGRSSVQMSREEYERILLEKHRQKLRFDNKICANATLEDIDENKIRKFLEKASAERGLELSSPWKVEEVLERLGLMQKNQLTNAALLLFGKTPQQFFPQAEIRCAKFRGTAPGLFLDMKVLGDAITVQIEEAVKFVLSNIRLVPSLDQIQREEQWEYPLPAVREAIVNALVHRDYSSSANVQISIFDDRLEVRNPGLLPEPLTPEALKGTHPSIPRNPLIAKAMFLWKYIEQWGRGTNRIMEQCLGYGLPEPTFLEELGGFVAVLYGRRYLVEELNQRQRQLLAHMEAKAKEITRSQYQKLVNIPDRTARMDLEDLVKRGYLQRLGRGKNVKYVLRGFSPYPTNLSNI</sequence>
<dbReference type="PANTHER" id="PTHR30595:SF6">
    <property type="entry name" value="SCHLAFEN ALBA-2 DOMAIN-CONTAINING PROTEIN"/>
    <property type="match status" value="1"/>
</dbReference>
<dbReference type="AlphaFoldDB" id="A0A6V8NXV4"/>
<dbReference type="InterPro" id="IPR036388">
    <property type="entry name" value="WH-like_DNA-bd_sf"/>
</dbReference>
<dbReference type="Proteomes" id="UP000543224">
    <property type="component" value="Unassembled WGS sequence"/>
</dbReference>
<organism evidence="2 3">
    <name type="scientific">Candidatus Hakubella thermalkaliphila</name>
    <dbReference type="NCBI Taxonomy" id="2754717"/>
    <lineage>
        <taxon>Bacteria</taxon>
        <taxon>Bacillati</taxon>
        <taxon>Actinomycetota</taxon>
        <taxon>Actinomycetota incertae sedis</taxon>
        <taxon>Candidatus Hakubellales</taxon>
        <taxon>Candidatus Hakubellaceae</taxon>
        <taxon>Candidatus Hakubella</taxon>
    </lineage>
</organism>
<accession>A0A6V8NXV4</accession>
<gene>
    <name evidence="2" type="ORF">HKBW3S25_00512</name>
</gene>
<dbReference type="PANTHER" id="PTHR30595">
    <property type="entry name" value="GLPR-RELATED TRANSCRIPTIONAL REPRESSOR"/>
    <property type="match status" value="1"/>
</dbReference>
<proteinExistence type="predicted"/>
<dbReference type="Gene3D" id="3.30.950.30">
    <property type="entry name" value="Schlafen, AAA domain"/>
    <property type="match status" value="1"/>
</dbReference>
<evidence type="ECO:0000313" key="2">
    <source>
        <dbReference type="EMBL" id="GFP25062.1"/>
    </source>
</evidence>
<name>A0A6V8NXV4_9ACTN</name>
<dbReference type="Pfam" id="PF13749">
    <property type="entry name" value="HATPase_c_4"/>
    <property type="match status" value="1"/>
</dbReference>
<protein>
    <submittedName>
        <fullName evidence="2">ATP-dependent DNA helicase RecG</fullName>
    </submittedName>
</protein>
<comment type="caution">
    <text evidence="2">The sequence shown here is derived from an EMBL/GenBank/DDBJ whole genome shotgun (WGS) entry which is preliminary data.</text>
</comment>
<dbReference type="Gene3D" id="3.30.565.60">
    <property type="match status" value="1"/>
</dbReference>
<keyword evidence="2" id="KW-0347">Helicase</keyword>
<evidence type="ECO:0000313" key="3">
    <source>
        <dbReference type="Proteomes" id="UP000543224"/>
    </source>
</evidence>
<dbReference type="InterPro" id="IPR007421">
    <property type="entry name" value="Schlafen_AlbA_2_dom"/>
</dbReference>
<dbReference type="GO" id="GO:0004386">
    <property type="term" value="F:helicase activity"/>
    <property type="evidence" value="ECO:0007669"/>
    <property type="project" value="UniProtKB-KW"/>
</dbReference>
<keyword evidence="2" id="KW-0378">Hydrolase</keyword>
<dbReference type="EMBL" id="BLRX01000035">
    <property type="protein sequence ID" value="GFP25062.1"/>
    <property type="molecule type" value="Genomic_DNA"/>
</dbReference>
<keyword evidence="2" id="KW-0547">Nucleotide-binding</keyword>
<reference evidence="2 3" key="1">
    <citation type="journal article" date="2020" name="Front. Microbiol.">
        <title>Single-cell genomics of novel Actinobacteria with the Wood-Ljungdahl pathway discovered in a serpentinizing system.</title>
        <authorList>
            <person name="Merino N."/>
            <person name="Kawai M."/>
            <person name="Boyd E.S."/>
            <person name="Colman D.R."/>
            <person name="McGlynn S.E."/>
            <person name="Nealson K.H."/>
            <person name="Kurokawa K."/>
            <person name="Hongoh Y."/>
        </authorList>
    </citation>
    <scope>NUCLEOTIDE SEQUENCE [LARGE SCALE GENOMIC DNA]</scope>
    <source>
        <strain evidence="2 3">S25</strain>
    </source>
</reference>
<dbReference type="Pfam" id="PF04326">
    <property type="entry name" value="SLFN_AlbA_2"/>
    <property type="match status" value="1"/>
</dbReference>